<dbReference type="EMBL" id="JAGGKT010000001">
    <property type="protein sequence ID" value="MBP1930452.1"/>
    <property type="molecule type" value="Genomic_DNA"/>
</dbReference>
<reference evidence="1 2" key="1">
    <citation type="submission" date="2021-03" db="EMBL/GenBank/DDBJ databases">
        <title>Genomic Encyclopedia of Type Strains, Phase IV (KMG-IV): sequencing the most valuable type-strain genomes for metagenomic binning, comparative biology and taxonomic classification.</title>
        <authorList>
            <person name="Goeker M."/>
        </authorList>
    </citation>
    <scope>NUCLEOTIDE SEQUENCE [LARGE SCALE GENOMIC DNA]</scope>
    <source>
        <strain evidence="1 2">DSM 24738</strain>
    </source>
</reference>
<dbReference type="RefSeq" id="WP_209808434.1">
    <property type="nucleotide sequence ID" value="NZ_JAGGKT010000001.1"/>
</dbReference>
<accession>A0ABS4GJK9</accession>
<comment type="caution">
    <text evidence="1">The sequence shown here is derived from an EMBL/GenBank/DDBJ whole genome shotgun (WGS) entry which is preliminary data.</text>
</comment>
<evidence type="ECO:0000313" key="2">
    <source>
        <dbReference type="Proteomes" id="UP001519343"/>
    </source>
</evidence>
<sequence>MRQNKKEIQSQRTISIGLTTDFQDYTCEESNVDVFMAKNIPNRTGQEMSRMLGENRSWN</sequence>
<organism evidence="1 2">
    <name type="scientific">Ammoniphilus resinae</name>
    <dbReference type="NCBI Taxonomy" id="861532"/>
    <lineage>
        <taxon>Bacteria</taxon>
        <taxon>Bacillati</taxon>
        <taxon>Bacillota</taxon>
        <taxon>Bacilli</taxon>
        <taxon>Bacillales</taxon>
        <taxon>Paenibacillaceae</taxon>
        <taxon>Aneurinibacillus group</taxon>
        <taxon>Ammoniphilus</taxon>
    </lineage>
</organism>
<proteinExistence type="predicted"/>
<keyword evidence="2" id="KW-1185">Reference proteome</keyword>
<dbReference type="Proteomes" id="UP001519343">
    <property type="component" value="Unassembled WGS sequence"/>
</dbReference>
<name>A0ABS4GJK9_9BACL</name>
<protein>
    <submittedName>
        <fullName evidence="1">Uncharacterized protein</fullName>
    </submittedName>
</protein>
<gene>
    <name evidence="1" type="ORF">J2Z37_000439</name>
</gene>
<evidence type="ECO:0000313" key="1">
    <source>
        <dbReference type="EMBL" id="MBP1930452.1"/>
    </source>
</evidence>